<protein>
    <submittedName>
        <fullName evidence="1">Uncharacterized protein</fullName>
    </submittedName>
</protein>
<comment type="caution">
    <text evidence="1">The sequence shown here is derived from an EMBL/GenBank/DDBJ whole genome shotgun (WGS) entry which is preliminary data.</text>
</comment>
<organism evidence="1 2">
    <name type="scientific">Necator americanus</name>
    <name type="common">Human hookworm</name>
    <dbReference type="NCBI Taxonomy" id="51031"/>
    <lineage>
        <taxon>Eukaryota</taxon>
        <taxon>Metazoa</taxon>
        <taxon>Ecdysozoa</taxon>
        <taxon>Nematoda</taxon>
        <taxon>Chromadorea</taxon>
        <taxon>Rhabditida</taxon>
        <taxon>Rhabditina</taxon>
        <taxon>Rhabditomorpha</taxon>
        <taxon>Strongyloidea</taxon>
        <taxon>Ancylostomatidae</taxon>
        <taxon>Bunostominae</taxon>
        <taxon>Necator</taxon>
    </lineage>
</organism>
<sequence>MGLWENIAFSRQTEVTPKPFLAEPTCEIRGCHGLVLAQQKQGVRPLNLHASQGRHKVAFGPGLAPYPPPENASRWAAVIPLSRKIRGSTSFFNSMKELLSRISAGLNISAGDLMINIALVVLTDND</sequence>
<proteinExistence type="predicted"/>
<dbReference type="EMBL" id="JAVFWL010000002">
    <property type="protein sequence ID" value="KAK6735343.1"/>
    <property type="molecule type" value="Genomic_DNA"/>
</dbReference>
<name>A0ABR1CA31_NECAM</name>
<keyword evidence="2" id="KW-1185">Reference proteome</keyword>
<evidence type="ECO:0000313" key="2">
    <source>
        <dbReference type="Proteomes" id="UP001303046"/>
    </source>
</evidence>
<gene>
    <name evidence="1" type="primary">Necator_chrII.g6300</name>
    <name evidence="1" type="ORF">RB195_018507</name>
</gene>
<evidence type="ECO:0000313" key="1">
    <source>
        <dbReference type="EMBL" id="KAK6735343.1"/>
    </source>
</evidence>
<dbReference type="Proteomes" id="UP001303046">
    <property type="component" value="Unassembled WGS sequence"/>
</dbReference>
<accession>A0ABR1CA31</accession>
<reference evidence="1 2" key="1">
    <citation type="submission" date="2023-08" db="EMBL/GenBank/DDBJ databases">
        <title>A Necator americanus chromosomal reference genome.</title>
        <authorList>
            <person name="Ilik V."/>
            <person name="Petrzelkova K.J."/>
            <person name="Pardy F."/>
            <person name="Fuh T."/>
            <person name="Niatou-Singa F.S."/>
            <person name="Gouil Q."/>
            <person name="Baker L."/>
            <person name="Ritchie M.E."/>
            <person name="Jex A.R."/>
            <person name="Gazzola D."/>
            <person name="Li H."/>
            <person name="Toshio Fujiwara R."/>
            <person name="Zhan B."/>
            <person name="Aroian R.V."/>
            <person name="Pafco B."/>
            <person name="Schwarz E.M."/>
        </authorList>
    </citation>
    <scope>NUCLEOTIDE SEQUENCE [LARGE SCALE GENOMIC DNA]</scope>
    <source>
        <strain evidence="1 2">Aroian</strain>
        <tissue evidence="1">Whole animal</tissue>
    </source>
</reference>